<evidence type="ECO:0000313" key="2">
    <source>
        <dbReference type="Proteomes" id="UP000233556"/>
    </source>
</evidence>
<protein>
    <submittedName>
        <fullName evidence="1">Uncharacterized protein</fullName>
    </submittedName>
</protein>
<proteinExistence type="predicted"/>
<dbReference type="Proteomes" id="UP000233556">
    <property type="component" value="Unassembled WGS sequence"/>
</dbReference>
<gene>
    <name evidence="1" type="ORF">llap_5224</name>
</gene>
<keyword evidence="2" id="KW-1185">Reference proteome</keyword>
<dbReference type="EMBL" id="KZ505824">
    <property type="protein sequence ID" value="PKU44479.1"/>
    <property type="molecule type" value="Genomic_DNA"/>
</dbReference>
<name>A0A2I0UEM1_LIMLA</name>
<reference evidence="2" key="1">
    <citation type="submission" date="2017-11" db="EMBL/GenBank/DDBJ databases">
        <authorList>
            <person name="Lima N.C."/>
            <person name="Parody-Merino A.M."/>
            <person name="Battley P.F."/>
            <person name="Fidler A.E."/>
            <person name="Prosdocimi F."/>
        </authorList>
    </citation>
    <scope>NUCLEOTIDE SEQUENCE [LARGE SCALE GENOMIC DNA]</scope>
</reference>
<evidence type="ECO:0000313" key="1">
    <source>
        <dbReference type="EMBL" id="PKU44479.1"/>
    </source>
</evidence>
<reference evidence="2" key="2">
    <citation type="submission" date="2017-12" db="EMBL/GenBank/DDBJ databases">
        <title>Genome sequence of the Bar-tailed Godwit (Limosa lapponica baueri).</title>
        <authorList>
            <person name="Lima N.C.B."/>
            <person name="Parody-Merino A.M."/>
            <person name="Battley P.F."/>
            <person name="Fidler A.E."/>
            <person name="Prosdocimi F."/>
        </authorList>
    </citation>
    <scope>NUCLEOTIDE SEQUENCE [LARGE SCALE GENOMIC DNA]</scope>
</reference>
<dbReference type="OrthoDB" id="276744at2759"/>
<accession>A0A2I0UEM1</accession>
<organism evidence="1 2">
    <name type="scientific">Limosa lapponica baueri</name>
    <dbReference type="NCBI Taxonomy" id="1758121"/>
    <lineage>
        <taxon>Eukaryota</taxon>
        <taxon>Metazoa</taxon>
        <taxon>Chordata</taxon>
        <taxon>Craniata</taxon>
        <taxon>Vertebrata</taxon>
        <taxon>Euteleostomi</taxon>
        <taxon>Archelosauria</taxon>
        <taxon>Archosauria</taxon>
        <taxon>Dinosauria</taxon>
        <taxon>Saurischia</taxon>
        <taxon>Theropoda</taxon>
        <taxon>Coelurosauria</taxon>
        <taxon>Aves</taxon>
        <taxon>Neognathae</taxon>
        <taxon>Neoaves</taxon>
        <taxon>Charadriiformes</taxon>
        <taxon>Scolopacidae</taxon>
        <taxon>Limosa</taxon>
    </lineage>
</organism>
<sequence length="85" mass="10185">MQTDWRGPKEGHKDGQRAGEYVERLKELGLFYLEKRRLNRDLITAFQYLKGSCKEEGGTLFTRSHMERTKGNEYELHWERIHLDT</sequence>
<dbReference type="AlphaFoldDB" id="A0A2I0UEM1"/>